<organism evidence="2 3">
    <name type="scientific">Amycolatopsis rhizosphaerae</name>
    <dbReference type="NCBI Taxonomy" id="2053003"/>
    <lineage>
        <taxon>Bacteria</taxon>
        <taxon>Bacillati</taxon>
        <taxon>Actinomycetota</taxon>
        <taxon>Actinomycetes</taxon>
        <taxon>Pseudonocardiales</taxon>
        <taxon>Pseudonocardiaceae</taxon>
        <taxon>Amycolatopsis</taxon>
    </lineage>
</organism>
<reference evidence="2 3" key="2">
    <citation type="submission" date="2019-08" db="EMBL/GenBank/DDBJ databases">
        <title>Amycolatopsis acidicola sp. nov., isolated from peat swamp forest soil.</title>
        <authorList>
            <person name="Srisuk N."/>
        </authorList>
    </citation>
    <scope>NUCLEOTIDE SEQUENCE [LARGE SCALE GENOMIC DNA]</scope>
    <source>
        <strain evidence="2 3">TBRC 6029</strain>
    </source>
</reference>
<dbReference type="OrthoDB" id="3619064at2"/>
<keyword evidence="1" id="KW-0812">Transmembrane</keyword>
<evidence type="ECO:0000313" key="2">
    <source>
        <dbReference type="EMBL" id="TVT35424.1"/>
    </source>
</evidence>
<evidence type="ECO:0000313" key="3">
    <source>
        <dbReference type="Proteomes" id="UP000320011"/>
    </source>
</evidence>
<name>A0A558BFY6_9PSEU</name>
<evidence type="ECO:0000256" key="1">
    <source>
        <dbReference type="SAM" id="Phobius"/>
    </source>
</evidence>
<dbReference type="RefSeq" id="WP_144591370.1">
    <property type="nucleotide sequence ID" value="NZ_VJWX01000329.1"/>
</dbReference>
<sequence>MTADRFEINQANFAGRLHPSQRRRVLENVPIGLVLFGAGVYVLTLQSRVLVEAYREHMKGVEKLWFSFLPALVLVFGGLWIAARRLLEAWMGRVITVTGPVQRSIYNKVTPASQRLALIQGASSYRVRIGDKWYNADRTLYNLADPGRINVGFVTPWTKRLMNVVPKNS</sequence>
<dbReference type="Proteomes" id="UP000320011">
    <property type="component" value="Unassembled WGS sequence"/>
</dbReference>
<dbReference type="EMBL" id="VJWX01000329">
    <property type="protein sequence ID" value="TVT35424.1"/>
    <property type="molecule type" value="Genomic_DNA"/>
</dbReference>
<keyword evidence="3" id="KW-1185">Reference proteome</keyword>
<dbReference type="AlphaFoldDB" id="A0A558BFY6"/>
<keyword evidence="1" id="KW-1133">Transmembrane helix</keyword>
<comment type="caution">
    <text evidence="2">The sequence shown here is derived from an EMBL/GenBank/DDBJ whole genome shotgun (WGS) entry which is preliminary data.</text>
</comment>
<gene>
    <name evidence="2" type="ORF">FNH05_26145</name>
</gene>
<accession>A0A558BFY6</accession>
<reference evidence="2 3" key="1">
    <citation type="submission" date="2019-07" db="EMBL/GenBank/DDBJ databases">
        <authorList>
            <person name="Duangmal K."/>
            <person name="Teo W.F.A."/>
        </authorList>
    </citation>
    <scope>NUCLEOTIDE SEQUENCE [LARGE SCALE GENOMIC DNA]</scope>
    <source>
        <strain evidence="2 3">TBRC 6029</strain>
    </source>
</reference>
<protein>
    <submittedName>
        <fullName evidence="2">Uncharacterized protein</fullName>
    </submittedName>
</protein>
<feature type="transmembrane region" description="Helical" evidence="1">
    <location>
        <begin position="64"/>
        <end position="83"/>
    </location>
</feature>
<keyword evidence="1" id="KW-0472">Membrane</keyword>
<feature type="transmembrane region" description="Helical" evidence="1">
    <location>
        <begin position="25"/>
        <end position="44"/>
    </location>
</feature>
<proteinExistence type="predicted"/>